<sequence length="129" mass="14632">MSWNCFRNCHGRSSVRHTSVSPERYTLTETHISTYLSNSLESPTSRTRDFSTYLTPQGLPISTLISSRPETPTPSRITSPKTAIIVNPDNTRCLGRQEQTKRTCITTPFTQSQWKQLLTSLRLETQLDG</sequence>
<proteinExistence type="predicted"/>
<organism evidence="1">
    <name type="scientific">Begomovirus sp</name>
    <dbReference type="NCBI Taxonomy" id="1911905"/>
    <lineage>
        <taxon>Viruses</taxon>
        <taxon>Monodnaviria</taxon>
        <taxon>Shotokuvirae</taxon>
        <taxon>Cressdnaviricota</taxon>
        <taxon>Repensiviricetes</taxon>
        <taxon>Geplafuvirales</taxon>
        <taxon>Geminiviridae</taxon>
        <taxon>Begomovirus</taxon>
    </lineage>
</organism>
<accession>A0A6B9KT41</accession>
<evidence type="ECO:0000313" key="1">
    <source>
        <dbReference type="EMBL" id="QHB15525.1"/>
    </source>
</evidence>
<reference evidence="1" key="1">
    <citation type="submission" date="2019-07" db="EMBL/GenBank/DDBJ databases">
        <title>Network analysis of the papaya orchard virome from two agroecological regions of Chiapas.</title>
        <authorList>
            <person name="Alcala-Briseno R.I.I."/>
            <person name="Casarrubias-Castillo K."/>
            <person name="Lopez-Ley D."/>
            <person name="Garrett K.A."/>
            <person name="Silva-Rosales L."/>
        </authorList>
    </citation>
    <scope>NUCLEOTIDE SEQUENCE</scope>
    <source>
        <strain evidence="1">UHBV-15A.CD-W</strain>
    </source>
</reference>
<protein>
    <submittedName>
        <fullName evidence="1">AC4</fullName>
    </submittedName>
</protein>
<dbReference type="EMBL" id="MN203176">
    <property type="protein sequence ID" value="QHB15525.1"/>
    <property type="molecule type" value="Genomic_DNA"/>
</dbReference>
<name>A0A6B9KT41_9GEMI</name>